<reference evidence="3" key="1">
    <citation type="submission" date="2013-12" db="EMBL/GenBank/DDBJ databases">
        <title>The Genome Sequence of Aphanomyces invadans NJM9701.</title>
        <authorList>
            <consortium name="The Broad Institute Genomics Platform"/>
            <person name="Russ C."/>
            <person name="Tyler B."/>
            <person name="van West P."/>
            <person name="Dieguez-Uribeondo J."/>
            <person name="Young S.K."/>
            <person name="Zeng Q."/>
            <person name="Gargeya S."/>
            <person name="Fitzgerald M."/>
            <person name="Abouelleil A."/>
            <person name="Alvarado L."/>
            <person name="Chapman S.B."/>
            <person name="Gainer-Dewar J."/>
            <person name="Goldberg J."/>
            <person name="Griggs A."/>
            <person name="Gujja S."/>
            <person name="Hansen M."/>
            <person name="Howarth C."/>
            <person name="Imamovic A."/>
            <person name="Ireland A."/>
            <person name="Larimer J."/>
            <person name="McCowan C."/>
            <person name="Murphy C."/>
            <person name="Pearson M."/>
            <person name="Poon T.W."/>
            <person name="Priest M."/>
            <person name="Roberts A."/>
            <person name="Saif S."/>
            <person name="Shea T."/>
            <person name="Sykes S."/>
            <person name="Wortman J."/>
            <person name="Nusbaum C."/>
            <person name="Birren B."/>
        </authorList>
    </citation>
    <scope>NUCLEOTIDE SEQUENCE [LARGE SCALE GENOMIC DNA]</scope>
    <source>
        <strain evidence="3">NJM9701</strain>
    </source>
</reference>
<dbReference type="VEuPathDB" id="FungiDB:H310_15094"/>
<dbReference type="InterPro" id="IPR006164">
    <property type="entry name" value="DNA_bd_Ku70/Ku80"/>
</dbReference>
<dbReference type="GO" id="GO:0003677">
    <property type="term" value="F:DNA binding"/>
    <property type="evidence" value="ECO:0007669"/>
    <property type="project" value="UniProtKB-KW"/>
</dbReference>
<dbReference type="InterPro" id="IPR016194">
    <property type="entry name" value="SPOC-like_C_dom_sf"/>
</dbReference>
<dbReference type="GO" id="GO:0006303">
    <property type="term" value="P:double-strand break repair via nonhomologous end joining"/>
    <property type="evidence" value="ECO:0007669"/>
    <property type="project" value="InterPro"/>
</dbReference>
<evidence type="ECO:0000313" key="3">
    <source>
        <dbReference type="EMBL" id="ETV90076.1"/>
    </source>
</evidence>
<evidence type="ECO:0000256" key="1">
    <source>
        <dbReference type="ARBA" id="ARBA00023125"/>
    </source>
</evidence>
<dbReference type="SUPFAM" id="SSF100939">
    <property type="entry name" value="SPOC domain-like"/>
    <property type="match status" value="1"/>
</dbReference>
<evidence type="ECO:0000259" key="2">
    <source>
        <dbReference type="Pfam" id="PF02735"/>
    </source>
</evidence>
<organism evidence="3">
    <name type="scientific">Aphanomyces invadans</name>
    <dbReference type="NCBI Taxonomy" id="157072"/>
    <lineage>
        <taxon>Eukaryota</taxon>
        <taxon>Sar</taxon>
        <taxon>Stramenopiles</taxon>
        <taxon>Oomycota</taxon>
        <taxon>Saprolegniomycetes</taxon>
        <taxon>Saprolegniales</taxon>
        <taxon>Verrucalvaceae</taxon>
        <taxon>Aphanomyces</taxon>
    </lineage>
</organism>
<dbReference type="GeneID" id="20092144"/>
<dbReference type="AlphaFoldDB" id="A0A024T8W9"/>
<dbReference type="RefSeq" id="XP_008881292.1">
    <property type="nucleotide sequence ID" value="XM_008883070.1"/>
</dbReference>
<name>A0A024T8W9_9STRA</name>
<dbReference type="Pfam" id="PF02735">
    <property type="entry name" value="Ku"/>
    <property type="match status" value="1"/>
</dbReference>
<dbReference type="OrthoDB" id="30826at2759"/>
<feature type="domain" description="Ku" evidence="2">
    <location>
        <begin position="47"/>
        <end position="126"/>
    </location>
</feature>
<dbReference type="Gene3D" id="2.40.290.10">
    <property type="match status" value="1"/>
</dbReference>
<dbReference type="STRING" id="157072.A0A024T8W9"/>
<protein>
    <recommendedName>
        <fullName evidence="2">Ku domain-containing protein</fullName>
    </recommendedName>
</protein>
<keyword evidence="1" id="KW-0238">DNA-binding</keyword>
<accession>A0A024T8W9</accession>
<proteinExistence type="predicted"/>
<dbReference type="EMBL" id="KI914119">
    <property type="protein sequence ID" value="ETV90076.1"/>
    <property type="molecule type" value="Genomic_DNA"/>
</dbReference>
<sequence length="147" mass="17050">MRWNLEFGENLVIPYLAKFWKRRSRRYKTQVAKKSSTFAEDDVSIKVRMERSYFTTPIALKFLTTRGLKVLGFVDKSQWKHGLGHDGTDAVFGDFTKPKAQEALHALSAAMHKEGKFAFARFVRAAVQLQKKSLCFLVRYIHMKCDQ</sequence>
<gene>
    <name evidence="3" type="ORF">H310_15094</name>
</gene>